<dbReference type="Gene3D" id="3.90.1410.10">
    <property type="entry name" value="set domain protein methyltransferase, domain 1"/>
    <property type="match status" value="1"/>
</dbReference>
<dbReference type="OrthoDB" id="441812at2759"/>
<dbReference type="InterPro" id="IPR011383">
    <property type="entry name" value="N-lys_methylase_SETD6"/>
</dbReference>
<reference evidence="4" key="1">
    <citation type="journal article" date="2019" name="G3 (Bethesda)">
        <title>Genome Assemblies of Two Rare Opportunistic Yeast Pathogens: Diutina rugosa (syn. Candida rugosa) and Trichomonascus ciferrii (syn. Candida ciferrii).</title>
        <authorList>
            <person name="Mixao V."/>
            <person name="Saus E."/>
            <person name="Hansen A.P."/>
            <person name="Lass-Florl C."/>
            <person name="Gabaldon T."/>
        </authorList>
    </citation>
    <scope>NUCLEOTIDE SEQUENCE</scope>
    <source>
        <strain evidence="4">CBS 4856</strain>
    </source>
</reference>
<dbReference type="GO" id="GO:0016279">
    <property type="term" value="F:protein-lysine N-methyltransferase activity"/>
    <property type="evidence" value="ECO:0007669"/>
    <property type="project" value="UniProtKB-UniRule"/>
</dbReference>
<dbReference type="AlphaFoldDB" id="A0A642UPJ5"/>
<evidence type="ECO:0000259" key="3">
    <source>
        <dbReference type="PROSITE" id="PS50280"/>
    </source>
</evidence>
<evidence type="ECO:0000256" key="1">
    <source>
        <dbReference type="PIRNR" id="PIRNR011771"/>
    </source>
</evidence>
<evidence type="ECO:0000256" key="2">
    <source>
        <dbReference type="SAM" id="MobiDB-lite"/>
    </source>
</evidence>
<dbReference type="GO" id="GO:0032259">
    <property type="term" value="P:methylation"/>
    <property type="evidence" value="ECO:0007669"/>
    <property type="project" value="UniProtKB-KW"/>
</dbReference>
<evidence type="ECO:0000313" key="4">
    <source>
        <dbReference type="EMBL" id="KAA8902967.1"/>
    </source>
</evidence>
<keyword evidence="1" id="KW-0949">S-adenosyl-L-methionine</keyword>
<dbReference type="InterPro" id="IPR050600">
    <property type="entry name" value="SETD3_SETD6_MTase"/>
</dbReference>
<feature type="compositionally biased region" description="Acidic residues" evidence="2">
    <location>
        <begin position="258"/>
        <end position="301"/>
    </location>
</feature>
<dbReference type="PANTHER" id="PTHR13271">
    <property type="entry name" value="UNCHARACTERIZED PUTATIVE METHYLTRANSFERASE"/>
    <property type="match status" value="1"/>
</dbReference>
<feature type="region of interest" description="Disordered" evidence="2">
    <location>
        <begin position="254"/>
        <end position="304"/>
    </location>
</feature>
<proteinExistence type="inferred from homology"/>
<dbReference type="InterPro" id="IPR046341">
    <property type="entry name" value="SET_dom_sf"/>
</dbReference>
<dbReference type="PROSITE" id="PS50280">
    <property type="entry name" value="SET"/>
    <property type="match status" value="1"/>
</dbReference>
<dbReference type="InterPro" id="IPR001214">
    <property type="entry name" value="SET_dom"/>
</dbReference>
<dbReference type="EC" id="2.1.1.-" evidence="1"/>
<organism evidence="4 5">
    <name type="scientific">Trichomonascus ciferrii</name>
    <dbReference type="NCBI Taxonomy" id="44093"/>
    <lineage>
        <taxon>Eukaryota</taxon>
        <taxon>Fungi</taxon>
        <taxon>Dikarya</taxon>
        <taxon>Ascomycota</taxon>
        <taxon>Saccharomycotina</taxon>
        <taxon>Dipodascomycetes</taxon>
        <taxon>Dipodascales</taxon>
        <taxon>Trichomonascaceae</taxon>
        <taxon>Trichomonascus</taxon>
        <taxon>Trichomonascus ciferrii complex</taxon>
    </lineage>
</organism>
<dbReference type="Proteomes" id="UP000761534">
    <property type="component" value="Unassembled WGS sequence"/>
</dbReference>
<dbReference type="GO" id="GO:0005634">
    <property type="term" value="C:nucleus"/>
    <property type="evidence" value="ECO:0007669"/>
    <property type="project" value="UniProtKB-SubCell"/>
</dbReference>
<evidence type="ECO:0000313" key="5">
    <source>
        <dbReference type="Proteomes" id="UP000761534"/>
    </source>
</evidence>
<name>A0A642UPJ5_9ASCO</name>
<dbReference type="CDD" id="cd10527">
    <property type="entry name" value="SET_LSMT"/>
    <property type="match status" value="1"/>
</dbReference>
<keyword evidence="1" id="KW-0489">Methyltransferase</keyword>
<accession>A0A642UPJ5</accession>
<keyword evidence="5" id="KW-1185">Reference proteome</keyword>
<feature type="domain" description="SET" evidence="3">
    <location>
        <begin position="17"/>
        <end position="322"/>
    </location>
</feature>
<keyword evidence="1" id="KW-0808">Transferase</keyword>
<dbReference type="PIRSF" id="PIRSF011771">
    <property type="entry name" value="RMS1_SET"/>
    <property type="match status" value="1"/>
</dbReference>
<comment type="subcellular location">
    <subcellularLocation>
        <location evidence="1">Nucleus</location>
    </subcellularLocation>
</comment>
<dbReference type="PANTHER" id="PTHR13271:SF34">
    <property type="entry name" value="N-LYSINE METHYLTRANSFERASE SETD6"/>
    <property type="match status" value="1"/>
</dbReference>
<comment type="function">
    <text evidence="1">S-adenosyl-L-methionine-dependent protein-lysine N-methyltransferase that monomethylates 60S ribosomal protein L42.</text>
</comment>
<dbReference type="VEuPathDB" id="FungiDB:TRICI_005773"/>
<dbReference type="SUPFAM" id="SSF82199">
    <property type="entry name" value="SET domain"/>
    <property type="match status" value="2"/>
</dbReference>
<comment type="similarity">
    <text evidence="1">Belongs to the class V-like SAM-binding methyltransferase superfamily. Histone-lysine methyltransferase family. SETD6 subfamily.</text>
</comment>
<comment type="caution">
    <text evidence="4">The sequence shown here is derived from an EMBL/GenBank/DDBJ whole genome shotgun (WGS) entry which is preliminary data.</text>
</comment>
<protein>
    <recommendedName>
        <fullName evidence="1">Ribosomal lysine N-methyltransferase 4</fullName>
        <ecNumber evidence="1">2.1.1.-</ecNumber>
    </recommendedName>
</protein>
<dbReference type="EMBL" id="SWFS01000453">
    <property type="protein sequence ID" value="KAA8902967.1"/>
    <property type="molecule type" value="Genomic_DNA"/>
</dbReference>
<sequence>MDSEDRHQRLVSWMIDNSIDLSRSLRLQESPLGGIGVFANKKIDKNSVLLSVPKDCVLSPATCGISNLLEEYEIDGMIGLTIAYMFEKSQGESSPWYAFLESFDYEPSPMSLPRFWTEQEQEWLKGTELEAIGGLDEEEVSSVYEEIVSPFIEENKEFFNQEFRSYEAYSKSLMAVCSRAFEVDMYRGLSLVPGACLFNHSMDEDVHFESHNEVCISCGAFDFCDHDVERIMEEAQGVYDDDDRPEPIETPREFVPELLDEDDEFEDVNGEQEEDEDEEDNSDDGDDYDDGDSDGEEEGPDSCDIRAIKTIAPGKEIFNTYGEYPNGILLSKYGFAEWDNLHETISLADQITAYAKSNSDINKRMKWWAKNFFLCIFPLEQIEEEGLDSEMPWQDTAEVLSNGQPSEGLKLLLNLLSLSPKKLLLFQARASKGNRDGLTQMSSPKEATQLYRKLVRKRLDRYKDSLTSAQYKALLDEIPPKECRKIMAIITRGTEKLVLERALEYKL</sequence>
<gene>
    <name evidence="4" type="ORF">TRICI_005773</name>
</gene>
<keyword evidence="1" id="KW-0539">Nucleus</keyword>